<dbReference type="InterPro" id="IPR014718">
    <property type="entry name" value="GH-type_carb-bd"/>
</dbReference>
<dbReference type="CDD" id="cd09019">
    <property type="entry name" value="galactose_mutarotase_like"/>
    <property type="match status" value="1"/>
</dbReference>
<dbReference type="EMBL" id="SPDV01000004">
    <property type="protein sequence ID" value="TFI59715.1"/>
    <property type="molecule type" value="Genomic_DNA"/>
</dbReference>
<reference evidence="13 14" key="1">
    <citation type="submission" date="2019-03" db="EMBL/GenBank/DDBJ databases">
        <title>Genome sequence of Sphingomonas sp. 17J27-24.</title>
        <authorList>
            <person name="Kim M."/>
            <person name="Maeng S."/>
            <person name="Sathiyaraj S."/>
        </authorList>
    </citation>
    <scope>NUCLEOTIDE SEQUENCE [LARGE SCALE GENOMIC DNA]</scope>
    <source>
        <strain evidence="13 14">17J27-24</strain>
    </source>
</reference>
<dbReference type="EC" id="5.1.3.3" evidence="9"/>
<dbReference type="GO" id="GO:0030246">
    <property type="term" value="F:carbohydrate binding"/>
    <property type="evidence" value="ECO:0007669"/>
    <property type="project" value="InterPro"/>
</dbReference>
<comment type="subcellular location">
    <subcellularLocation>
        <location evidence="1">Cytoplasm</location>
    </subcellularLocation>
</comment>
<dbReference type="InterPro" id="IPR011013">
    <property type="entry name" value="Gal_mutarotase_sf_dom"/>
</dbReference>
<dbReference type="InterPro" id="IPR015443">
    <property type="entry name" value="Aldose_1-epimerase"/>
</dbReference>
<dbReference type="PANTHER" id="PTHR10091">
    <property type="entry name" value="ALDOSE-1-EPIMERASE"/>
    <property type="match status" value="1"/>
</dbReference>
<dbReference type="Gene3D" id="2.70.98.10">
    <property type="match status" value="1"/>
</dbReference>
<name>A0A4Y8ZWZ6_9SPHN</name>
<dbReference type="SUPFAM" id="SSF74650">
    <property type="entry name" value="Galactose mutarotase-like"/>
    <property type="match status" value="1"/>
</dbReference>
<evidence type="ECO:0000256" key="5">
    <source>
        <dbReference type="ARBA" id="ARBA00022490"/>
    </source>
</evidence>
<dbReference type="FunFam" id="2.70.98.10:FF:000003">
    <property type="entry name" value="Aldose 1-epimerase"/>
    <property type="match status" value="1"/>
</dbReference>
<evidence type="ECO:0000256" key="6">
    <source>
        <dbReference type="ARBA" id="ARBA00022553"/>
    </source>
</evidence>
<dbReference type="GO" id="GO:0005737">
    <property type="term" value="C:cytoplasm"/>
    <property type="evidence" value="ECO:0007669"/>
    <property type="project" value="UniProtKB-SubCell"/>
</dbReference>
<evidence type="ECO:0000256" key="10">
    <source>
        <dbReference type="PIRSR" id="PIRSR005096-1"/>
    </source>
</evidence>
<keyword evidence="8 9" id="KW-0119">Carbohydrate metabolism</keyword>
<evidence type="ECO:0000256" key="11">
    <source>
        <dbReference type="PIRSR" id="PIRSR005096-2"/>
    </source>
</evidence>
<dbReference type="GO" id="GO:0006006">
    <property type="term" value="P:glucose metabolic process"/>
    <property type="evidence" value="ECO:0007669"/>
    <property type="project" value="TreeGrafter"/>
</dbReference>
<dbReference type="Pfam" id="PF01263">
    <property type="entry name" value="Aldose_epim"/>
    <property type="match status" value="1"/>
</dbReference>
<evidence type="ECO:0000256" key="2">
    <source>
        <dbReference type="ARBA" id="ARBA00005028"/>
    </source>
</evidence>
<dbReference type="NCBIfam" id="NF008277">
    <property type="entry name" value="PRK11055.1"/>
    <property type="match status" value="1"/>
</dbReference>
<dbReference type="OrthoDB" id="9779408at2"/>
<evidence type="ECO:0000313" key="13">
    <source>
        <dbReference type="EMBL" id="TFI59715.1"/>
    </source>
</evidence>
<dbReference type="InterPro" id="IPR008183">
    <property type="entry name" value="Aldose_1/G6P_1-epimerase"/>
</dbReference>
<proteinExistence type="inferred from homology"/>
<feature type="binding site" evidence="12">
    <location>
        <begin position="198"/>
        <end position="200"/>
    </location>
    <ligand>
        <name>beta-D-galactose</name>
        <dbReference type="ChEBI" id="CHEBI:27667"/>
    </ligand>
</feature>
<gene>
    <name evidence="13" type="ORF">E2493_03495</name>
</gene>
<comment type="similarity">
    <text evidence="3 9">Belongs to the aldose epimerase family.</text>
</comment>
<evidence type="ECO:0000256" key="1">
    <source>
        <dbReference type="ARBA" id="ARBA00004496"/>
    </source>
</evidence>
<dbReference type="InterPro" id="IPR047215">
    <property type="entry name" value="Galactose_mutarotase-like"/>
</dbReference>
<comment type="subunit">
    <text evidence="4">Monomer.</text>
</comment>
<evidence type="ECO:0000256" key="3">
    <source>
        <dbReference type="ARBA" id="ARBA00006206"/>
    </source>
</evidence>
<evidence type="ECO:0000256" key="8">
    <source>
        <dbReference type="ARBA" id="ARBA00023277"/>
    </source>
</evidence>
<evidence type="ECO:0000256" key="9">
    <source>
        <dbReference type="PIRNR" id="PIRNR005096"/>
    </source>
</evidence>
<dbReference type="PANTHER" id="PTHR10091:SF0">
    <property type="entry name" value="GALACTOSE MUTAROTASE"/>
    <property type="match status" value="1"/>
</dbReference>
<evidence type="ECO:0000313" key="14">
    <source>
        <dbReference type="Proteomes" id="UP000298213"/>
    </source>
</evidence>
<comment type="catalytic activity">
    <reaction evidence="9">
        <text>alpha-D-glucose = beta-D-glucose</text>
        <dbReference type="Rhea" id="RHEA:10264"/>
        <dbReference type="ChEBI" id="CHEBI:15903"/>
        <dbReference type="ChEBI" id="CHEBI:17925"/>
        <dbReference type="EC" id="5.1.3.3"/>
    </reaction>
</comment>
<organism evidence="13 14">
    <name type="scientific">Sphingomonas parva</name>
    <dbReference type="NCBI Taxonomy" id="2555898"/>
    <lineage>
        <taxon>Bacteria</taxon>
        <taxon>Pseudomonadati</taxon>
        <taxon>Pseudomonadota</taxon>
        <taxon>Alphaproteobacteria</taxon>
        <taxon>Sphingomonadales</taxon>
        <taxon>Sphingomonadaceae</taxon>
        <taxon>Sphingomonas</taxon>
    </lineage>
</organism>
<evidence type="ECO:0000256" key="7">
    <source>
        <dbReference type="ARBA" id="ARBA00023235"/>
    </source>
</evidence>
<feature type="binding site" evidence="11">
    <location>
        <position position="271"/>
    </location>
    <ligand>
        <name>beta-D-galactose</name>
        <dbReference type="ChEBI" id="CHEBI:27667"/>
    </ligand>
</feature>
<dbReference type="AlphaFoldDB" id="A0A4Y8ZWZ6"/>
<dbReference type="GO" id="GO:0004034">
    <property type="term" value="F:aldose 1-epimerase activity"/>
    <property type="evidence" value="ECO:0007669"/>
    <property type="project" value="UniProtKB-EC"/>
</dbReference>
<accession>A0A4Y8ZWZ6</accession>
<feature type="active site" description="Proton acceptor" evidence="10">
    <location>
        <position position="337"/>
    </location>
</feature>
<comment type="pathway">
    <text evidence="2 9">Carbohydrate metabolism; hexose metabolism.</text>
</comment>
<dbReference type="PIRSF" id="PIRSF005096">
    <property type="entry name" value="GALM"/>
    <property type="match status" value="1"/>
</dbReference>
<sequence>MLTTSLLAAAAGASAAEGASVSRASFGQMPDGQNVEAITLRNEGGVTARIITYGAALQSLLVPDRHEELADVTLGYPTMQGYLAKGEFFGATVGRVANRIAGGRFTLDGQSYQTPLNDGPNALHGGTRGFDKVLWKVVEVKEGPSASVTLRYLSPHMDQGYPGALDVTATYTLDESNTLAVDYRATTDRPTVVNLSNHAYWNLAGEGSAEGAMGHLLTIPADHFTPVNATLIPTGELRPVAGTVFDFRRPTPIGERVRTNDPQILYGKGYDHNWVVARDVARAPRLLARVEDPSSGRVMHVLSNQPGIQFYSGNFLDGTIVGKSGRLYRQGDAIVLEPQMFPDTPNQPAFGSVRLNPGQTYRNTILFRFSTAGSAPDPGR</sequence>
<comment type="caution">
    <text evidence="13">The sequence shown here is derived from an EMBL/GenBank/DDBJ whole genome shotgun (WGS) entry which is preliminary data.</text>
</comment>
<dbReference type="Proteomes" id="UP000298213">
    <property type="component" value="Unassembled WGS sequence"/>
</dbReference>
<keyword evidence="14" id="KW-1185">Reference proteome</keyword>
<keyword evidence="6" id="KW-0597">Phosphoprotein</keyword>
<evidence type="ECO:0000256" key="12">
    <source>
        <dbReference type="PIRSR" id="PIRSR005096-3"/>
    </source>
</evidence>
<protein>
    <recommendedName>
        <fullName evidence="9">Aldose 1-epimerase</fullName>
        <ecNumber evidence="9">5.1.3.3</ecNumber>
    </recommendedName>
</protein>
<keyword evidence="5" id="KW-0963">Cytoplasm</keyword>
<feature type="active site" description="Proton donor" evidence="10">
    <location>
        <position position="198"/>
    </location>
</feature>
<dbReference type="UniPathway" id="UPA00242"/>
<feature type="binding site" evidence="12">
    <location>
        <begin position="98"/>
        <end position="99"/>
    </location>
    <ligand>
        <name>beta-D-galactose</name>
        <dbReference type="ChEBI" id="CHEBI:27667"/>
    </ligand>
</feature>
<evidence type="ECO:0000256" key="4">
    <source>
        <dbReference type="ARBA" id="ARBA00011245"/>
    </source>
</evidence>
<keyword evidence="7 9" id="KW-0413">Isomerase</keyword>
<dbReference type="GO" id="GO:0033499">
    <property type="term" value="P:galactose catabolic process via UDP-galactose, Leloir pathway"/>
    <property type="evidence" value="ECO:0007669"/>
    <property type="project" value="TreeGrafter"/>
</dbReference>